<dbReference type="GO" id="GO:0005524">
    <property type="term" value="F:ATP binding"/>
    <property type="evidence" value="ECO:0007669"/>
    <property type="project" value="InterPro"/>
</dbReference>
<gene>
    <name evidence="5" type="ORF">SCMC78_07170</name>
</gene>
<keyword evidence="5" id="KW-0547">Nucleotide-binding</keyword>
<dbReference type="Pfam" id="PF00176">
    <property type="entry name" value="SNF2-rel_dom"/>
    <property type="match status" value="1"/>
</dbReference>
<dbReference type="InterPro" id="IPR038718">
    <property type="entry name" value="SNF2-like_sf"/>
</dbReference>
<keyword evidence="5" id="KW-0067">ATP-binding</keyword>
<dbReference type="Gene3D" id="3.40.50.10810">
    <property type="entry name" value="Tandem AAA-ATPase domain"/>
    <property type="match status" value="1"/>
</dbReference>
<name>A0AB33KDR0_9ACTN</name>
<dbReference type="CDD" id="cd17919">
    <property type="entry name" value="DEXHc_Snf"/>
    <property type="match status" value="1"/>
</dbReference>
<dbReference type="InterPro" id="IPR000330">
    <property type="entry name" value="SNF2_N"/>
</dbReference>
<dbReference type="SMART" id="SM00487">
    <property type="entry name" value="DEXDc"/>
    <property type="match status" value="1"/>
</dbReference>
<dbReference type="InterPro" id="IPR001650">
    <property type="entry name" value="Helicase_C-like"/>
</dbReference>
<accession>A0AB33KDR0</accession>
<dbReference type="InterPro" id="IPR027417">
    <property type="entry name" value="P-loop_NTPase"/>
</dbReference>
<keyword evidence="1" id="KW-0378">Hydrolase</keyword>
<evidence type="ECO:0000259" key="4">
    <source>
        <dbReference type="PROSITE" id="PS51194"/>
    </source>
</evidence>
<dbReference type="Gene3D" id="3.40.50.300">
    <property type="entry name" value="P-loop containing nucleotide triphosphate hydrolases"/>
    <property type="match status" value="1"/>
</dbReference>
<dbReference type="CDD" id="cd18793">
    <property type="entry name" value="SF2_C_SNF"/>
    <property type="match status" value="1"/>
</dbReference>
<feature type="region of interest" description="Disordered" evidence="2">
    <location>
        <begin position="1"/>
        <end position="23"/>
    </location>
</feature>
<proteinExistence type="predicted"/>
<dbReference type="GO" id="GO:0004386">
    <property type="term" value="F:helicase activity"/>
    <property type="evidence" value="ECO:0007669"/>
    <property type="project" value="UniProtKB-KW"/>
</dbReference>
<evidence type="ECO:0000256" key="1">
    <source>
        <dbReference type="ARBA" id="ARBA00022801"/>
    </source>
</evidence>
<feature type="domain" description="Helicase C-terminal" evidence="4">
    <location>
        <begin position="557"/>
        <end position="738"/>
    </location>
</feature>
<dbReference type="AlphaFoldDB" id="A0AB33KDR0"/>
<dbReference type="EMBL" id="AP035884">
    <property type="protein sequence ID" value="BFP50910.1"/>
    <property type="molecule type" value="Genomic_DNA"/>
</dbReference>
<keyword evidence="5" id="KW-0347">Helicase</keyword>
<evidence type="ECO:0000256" key="2">
    <source>
        <dbReference type="SAM" id="MobiDB-lite"/>
    </source>
</evidence>
<dbReference type="SUPFAM" id="SSF52540">
    <property type="entry name" value="P-loop containing nucleoside triphosphate hydrolases"/>
    <property type="match status" value="2"/>
</dbReference>
<reference evidence="5" key="1">
    <citation type="submission" date="2024-07" db="EMBL/GenBank/DDBJ databases">
        <title>Complete genome sequences of cellulolytic bacteria, Kitasatospora sp. CMC57 and Streptomyces sp. CMC78, isolated from Japanese agricultural soil.</title>
        <authorList>
            <person name="Hashimoto T."/>
            <person name="Ito M."/>
            <person name="Iwamoto M."/>
            <person name="Fukahori D."/>
            <person name="Shoda T."/>
            <person name="Sakoda M."/>
            <person name="Morohoshi T."/>
            <person name="Mitsuboshi M."/>
            <person name="Nishizawa T."/>
        </authorList>
    </citation>
    <scope>NUCLEOTIDE SEQUENCE</scope>
    <source>
        <strain evidence="5">CMC78</strain>
    </source>
</reference>
<sequence length="738" mass="79319">MKQSGAAGGTLVRGAAGGPAPTGGAARELLARAERLLESARAVPADRAAATDAVRTVLDPLLDALVDQELAHIPVGRLKDVTEGRLRLGALEQAGFGTVGQVHGTGRYELRQLPGVGAHTADQALAAAGQIAHAVRDTVSVRIDVDAPDDTSTALVIALHRLVEAGAEARRAVDAARRLGERLGPAVATAAPAGSRLRMLFSGREKRARVREALDAVRSAVADAVERELPVLFAQASADLLRSPASPAEAWVDFELRSAEYYSLLAELSGSGPDRDAAEGFLPAGIADRVRALRLDDTRLRVSLRGYQAFGARFALTQKRVIIGDEMGLGKTVQAIAALAHLAAHGESHFLVVCPASVLINWTREIRARSTLRAVPVHGAERTEAFADWRESGGVAVTTFDALRLLPGAAAEVRPGMLVVDEAHFVKNPEARRSRAVAGWAERVERVLFLTGTPMENRVEEFRSLVRQLRPELAPSVSSTHGAAGSRAFRRAVAPAYLRRNQVDVLAELPALVQVDEWEEFGAEDRAAYREAVASGRFMRMRRAAYAVPGTSAKLERLRELVDEARDNGLKVVVFSYFREVLATVGDALGPDAFGPLSGSVPPARRQELVDAFSAVDGHAVLLSQIQAGGTGLNMQAASVVVLCEPQIKPTLEHQAVARAHRMGQVRTVQVHRLLATDSVDQRLVELLARKDRLFDAYARRSDLAETTPDAVDVSDAELARRIVEEEQQRLADDSKKP</sequence>
<feature type="domain" description="Helicase ATP-binding" evidence="3">
    <location>
        <begin position="312"/>
        <end position="472"/>
    </location>
</feature>
<protein>
    <submittedName>
        <fullName evidence="5">DEAD/DEAH box helicase</fullName>
    </submittedName>
</protein>
<dbReference type="PROSITE" id="PS51192">
    <property type="entry name" value="HELICASE_ATP_BIND_1"/>
    <property type="match status" value="1"/>
</dbReference>
<evidence type="ECO:0000259" key="3">
    <source>
        <dbReference type="PROSITE" id="PS51192"/>
    </source>
</evidence>
<dbReference type="SMART" id="SM00490">
    <property type="entry name" value="HELICc"/>
    <property type="match status" value="1"/>
</dbReference>
<dbReference type="InterPro" id="IPR014001">
    <property type="entry name" value="Helicase_ATP-bd"/>
</dbReference>
<dbReference type="PROSITE" id="PS51194">
    <property type="entry name" value="HELICASE_CTER"/>
    <property type="match status" value="1"/>
</dbReference>
<dbReference type="Pfam" id="PF00271">
    <property type="entry name" value="Helicase_C"/>
    <property type="match status" value="1"/>
</dbReference>
<evidence type="ECO:0000313" key="5">
    <source>
        <dbReference type="EMBL" id="BFP50910.1"/>
    </source>
</evidence>
<dbReference type="InterPro" id="IPR049730">
    <property type="entry name" value="SNF2/RAD54-like_C"/>
</dbReference>
<dbReference type="KEGG" id="stcm:SCMC78_07170"/>
<dbReference type="GO" id="GO:0016787">
    <property type="term" value="F:hydrolase activity"/>
    <property type="evidence" value="ECO:0007669"/>
    <property type="project" value="UniProtKB-KW"/>
</dbReference>
<organism evidence="5">
    <name type="scientific">Streptomyces sp. CMC78</name>
    <dbReference type="NCBI Taxonomy" id="3231512"/>
    <lineage>
        <taxon>Bacteria</taxon>
        <taxon>Bacillati</taxon>
        <taxon>Actinomycetota</taxon>
        <taxon>Actinomycetes</taxon>
        <taxon>Kitasatosporales</taxon>
        <taxon>Streptomycetaceae</taxon>
        <taxon>Streptomyces</taxon>
    </lineage>
</organism>
<dbReference type="RefSeq" id="WP_319599029.1">
    <property type="nucleotide sequence ID" value="NZ_AP035884.1"/>
</dbReference>
<dbReference type="PANTHER" id="PTHR10799">
    <property type="entry name" value="SNF2/RAD54 HELICASE FAMILY"/>
    <property type="match status" value="1"/>
</dbReference>